<evidence type="ECO:0000256" key="9">
    <source>
        <dbReference type="PIRSR" id="PIRSR602401-1"/>
    </source>
</evidence>
<dbReference type="PANTHER" id="PTHR46300">
    <property type="entry name" value="P450, PUTATIVE (EUROFUNG)-RELATED-RELATED"/>
    <property type="match status" value="1"/>
</dbReference>
<keyword evidence="8 10" id="KW-0503">Monooxygenase</keyword>
<dbReference type="GO" id="GO:0004497">
    <property type="term" value="F:monooxygenase activity"/>
    <property type="evidence" value="ECO:0007669"/>
    <property type="project" value="UniProtKB-KW"/>
</dbReference>
<evidence type="ECO:0000256" key="2">
    <source>
        <dbReference type="ARBA" id="ARBA00005179"/>
    </source>
</evidence>
<organism evidence="11 12">
    <name type="scientific">Mycena venus</name>
    <dbReference type="NCBI Taxonomy" id="2733690"/>
    <lineage>
        <taxon>Eukaryota</taxon>
        <taxon>Fungi</taxon>
        <taxon>Dikarya</taxon>
        <taxon>Basidiomycota</taxon>
        <taxon>Agaricomycotina</taxon>
        <taxon>Agaricomycetes</taxon>
        <taxon>Agaricomycetidae</taxon>
        <taxon>Agaricales</taxon>
        <taxon>Marasmiineae</taxon>
        <taxon>Mycenaceae</taxon>
        <taxon>Mycena</taxon>
    </lineage>
</organism>
<dbReference type="Gene3D" id="1.10.630.10">
    <property type="entry name" value="Cytochrome P450"/>
    <property type="match status" value="1"/>
</dbReference>
<name>A0A8H6XSG0_9AGAR</name>
<reference evidence="11" key="1">
    <citation type="submission" date="2020-05" db="EMBL/GenBank/DDBJ databases">
        <title>Mycena genomes resolve the evolution of fungal bioluminescence.</title>
        <authorList>
            <person name="Tsai I.J."/>
        </authorList>
    </citation>
    <scope>NUCLEOTIDE SEQUENCE</scope>
    <source>
        <strain evidence="11">CCC161011</strain>
    </source>
</reference>
<comment type="similarity">
    <text evidence="3 10">Belongs to the cytochrome P450 family.</text>
</comment>
<comment type="cofactor">
    <cofactor evidence="1 9">
        <name>heme</name>
        <dbReference type="ChEBI" id="CHEBI:30413"/>
    </cofactor>
</comment>
<dbReference type="InterPro" id="IPR017972">
    <property type="entry name" value="Cyt_P450_CS"/>
</dbReference>
<dbReference type="PROSITE" id="PS00086">
    <property type="entry name" value="CYTOCHROME_P450"/>
    <property type="match status" value="1"/>
</dbReference>
<evidence type="ECO:0000313" key="12">
    <source>
        <dbReference type="Proteomes" id="UP000620124"/>
    </source>
</evidence>
<feature type="binding site" description="axial binding residue" evidence="9">
    <location>
        <position position="429"/>
    </location>
    <ligand>
        <name>heme</name>
        <dbReference type="ChEBI" id="CHEBI:30413"/>
    </ligand>
    <ligandPart>
        <name>Fe</name>
        <dbReference type="ChEBI" id="CHEBI:18248"/>
    </ligandPart>
</feature>
<evidence type="ECO:0000256" key="5">
    <source>
        <dbReference type="ARBA" id="ARBA00022723"/>
    </source>
</evidence>
<accession>A0A8H6XSG0</accession>
<keyword evidence="7 9" id="KW-0408">Iron</keyword>
<dbReference type="OrthoDB" id="2789670at2759"/>
<dbReference type="GO" id="GO:0020037">
    <property type="term" value="F:heme binding"/>
    <property type="evidence" value="ECO:0007669"/>
    <property type="project" value="InterPro"/>
</dbReference>
<dbReference type="PANTHER" id="PTHR46300:SF7">
    <property type="entry name" value="P450, PUTATIVE (EUROFUNG)-RELATED"/>
    <property type="match status" value="1"/>
</dbReference>
<sequence length="502" mass="55543">MQSAGGANAFGSRFSSPPGPKKLPIVGNLFDIPADRPWEAYQQWSKDFNSDIIHLNVAGASIVVLSSMEVIRDLLDRRSSLYSDRPQAPMLNELMGWSEFFGFMNHGDRWRRQRKMFHEAFHAGAVKQFDPHIQDSTHRLLRRLLRDPHDLMGHFRQLAGTLIMNVTYGIEVKSTDDPYIKIAEEAMHGLAIAYVPGTFLVDLIPALKYVPSWFPGADFKRKARQWRDVTHELVEVPFAETKRNMAAGTAPLSFTSLNLGLLAESGEKPERGAVKEKDIKETAAASYAAGADTTVSAMGTFALAMLKNLDAQKKAQAELDAVIGHGNLPGSGDAPALPYVSAIVKEVLRWENVAPIGLPHHILVEDEYRGYRIPANSIVIGNVWALMHDEEMYPDPKSFKPERFLLDGKLNPDILDPEAVVFGFGRRICPGRHMAYSSLWLTIASILATFDIDKAVGDDGNVIEPSYEYFAAVVFAPLPFKCSITPRSLQAVQAIKATVGGE</sequence>
<gene>
    <name evidence="11" type="ORF">MVEN_01579700</name>
</gene>
<dbReference type="InterPro" id="IPR002401">
    <property type="entry name" value="Cyt_P450_E_grp-I"/>
</dbReference>
<evidence type="ECO:0000256" key="7">
    <source>
        <dbReference type="ARBA" id="ARBA00023004"/>
    </source>
</evidence>
<dbReference type="GO" id="GO:0005506">
    <property type="term" value="F:iron ion binding"/>
    <property type="evidence" value="ECO:0007669"/>
    <property type="project" value="InterPro"/>
</dbReference>
<proteinExistence type="inferred from homology"/>
<dbReference type="Pfam" id="PF00067">
    <property type="entry name" value="p450"/>
    <property type="match status" value="1"/>
</dbReference>
<evidence type="ECO:0000256" key="8">
    <source>
        <dbReference type="ARBA" id="ARBA00023033"/>
    </source>
</evidence>
<keyword evidence="12" id="KW-1185">Reference proteome</keyword>
<keyword evidence="4 9" id="KW-0349">Heme</keyword>
<dbReference type="SUPFAM" id="SSF48264">
    <property type="entry name" value="Cytochrome P450"/>
    <property type="match status" value="1"/>
</dbReference>
<dbReference type="AlphaFoldDB" id="A0A8H6XSG0"/>
<dbReference type="PRINTS" id="PR00463">
    <property type="entry name" value="EP450I"/>
</dbReference>
<keyword evidence="6 10" id="KW-0560">Oxidoreductase</keyword>
<comment type="pathway">
    <text evidence="2">Secondary metabolite biosynthesis.</text>
</comment>
<dbReference type="Proteomes" id="UP000620124">
    <property type="component" value="Unassembled WGS sequence"/>
</dbReference>
<evidence type="ECO:0000256" key="10">
    <source>
        <dbReference type="RuleBase" id="RU000461"/>
    </source>
</evidence>
<keyword evidence="5 9" id="KW-0479">Metal-binding</keyword>
<evidence type="ECO:0000256" key="3">
    <source>
        <dbReference type="ARBA" id="ARBA00010617"/>
    </source>
</evidence>
<dbReference type="InterPro" id="IPR050364">
    <property type="entry name" value="Cytochrome_P450_fung"/>
</dbReference>
<dbReference type="InterPro" id="IPR036396">
    <property type="entry name" value="Cyt_P450_sf"/>
</dbReference>
<evidence type="ECO:0000256" key="4">
    <source>
        <dbReference type="ARBA" id="ARBA00022617"/>
    </source>
</evidence>
<dbReference type="CDD" id="cd11065">
    <property type="entry name" value="CYP64-like"/>
    <property type="match status" value="1"/>
</dbReference>
<dbReference type="PRINTS" id="PR00385">
    <property type="entry name" value="P450"/>
</dbReference>
<evidence type="ECO:0000256" key="1">
    <source>
        <dbReference type="ARBA" id="ARBA00001971"/>
    </source>
</evidence>
<protein>
    <submittedName>
        <fullName evidence="11">Cytochrome P450</fullName>
    </submittedName>
</protein>
<dbReference type="EMBL" id="JACAZI010000013">
    <property type="protein sequence ID" value="KAF7345607.1"/>
    <property type="molecule type" value="Genomic_DNA"/>
</dbReference>
<dbReference type="GO" id="GO:0016705">
    <property type="term" value="F:oxidoreductase activity, acting on paired donors, with incorporation or reduction of molecular oxygen"/>
    <property type="evidence" value="ECO:0007669"/>
    <property type="project" value="InterPro"/>
</dbReference>
<evidence type="ECO:0000256" key="6">
    <source>
        <dbReference type="ARBA" id="ARBA00023002"/>
    </source>
</evidence>
<comment type="caution">
    <text evidence="11">The sequence shown here is derived from an EMBL/GenBank/DDBJ whole genome shotgun (WGS) entry which is preliminary data.</text>
</comment>
<evidence type="ECO:0000313" key="11">
    <source>
        <dbReference type="EMBL" id="KAF7345607.1"/>
    </source>
</evidence>
<dbReference type="InterPro" id="IPR001128">
    <property type="entry name" value="Cyt_P450"/>
</dbReference>